<dbReference type="InterPro" id="IPR013517">
    <property type="entry name" value="FG-GAP"/>
</dbReference>
<dbReference type="Proteomes" id="UP000189670">
    <property type="component" value="Unassembled WGS sequence"/>
</dbReference>
<evidence type="ECO:0008006" key="5">
    <source>
        <dbReference type="Google" id="ProtNLM"/>
    </source>
</evidence>
<feature type="transmembrane region" description="Helical" evidence="2">
    <location>
        <begin position="7"/>
        <end position="27"/>
    </location>
</feature>
<evidence type="ECO:0000313" key="3">
    <source>
        <dbReference type="EMBL" id="ETR73227.1"/>
    </source>
</evidence>
<dbReference type="InterPro" id="IPR011043">
    <property type="entry name" value="Gal_Oxase/kelch_b-propeller"/>
</dbReference>
<keyword evidence="2" id="KW-0812">Transmembrane</keyword>
<accession>A0A1V1PEC4</accession>
<reference evidence="4" key="1">
    <citation type="submission" date="2012-11" db="EMBL/GenBank/DDBJ databases">
        <authorList>
            <person name="Lucero-Rivera Y.E."/>
            <person name="Tovar-Ramirez D."/>
        </authorList>
    </citation>
    <scope>NUCLEOTIDE SEQUENCE [LARGE SCALE GENOMIC DNA]</scope>
    <source>
        <strain evidence="4">Araruama</strain>
    </source>
</reference>
<keyword evidence="2" id="KW-1133">Transmembrane helix</keyword>
<dbReference type="SUPFAM" id="SSF49464">
    <property type="entry name" value="Carboxypeptidase regulatory domain-like"/>
    <property type="match status" value="3"/>
</dbReference>
<dbReference type="AlphaFoldDB" id="A0A1V1PEC4"/>
<protein>
    <recommendedName>
        <fullName evidence="5">PKD domain-containing protein</fullName>
    </recommendedName>
</protein>
<dbReference type="Gene3D" id="2.60.40.1120">
    <property type="entry name" value="Carboxypeptidase-like, regulatory domain"/>
    <property type="match status" value="1"/>
</dbReference>
<keyword evidence="1" id="KW-0732">Signal</keyword>
<comment type="caution">
    <text evidence="3">The sequence shown here is derived from an EMBL/GenBank/DDBJ whole genome shotgun (WGS) entry which is preliminary data.</text>
</comment>
<dbReference type="SUPFAM" id="SSF50965">
    <property type="entry name" value="Galactose oxidase, central domain"/>
    <property type="match status" value="1"/>
</dbReference>
<dbReference type="InterPro" id="IPR028994">
    <property type="entry name" value="Integrin_alpha_N"/>
</dbReference>
<organism evidence="3 4">
    <name type="scientific">Candidatus Magnetoglobus multicellularis str. Araruama</name>
    <dbReference type="NCBI Taxonomy" id="890399"/>
    <lineage>
        <taxon>Bacteria</taxon>
        <taxon>Pseudomonadati</taxon>
        <taxon>Thermodesulfobacteriota</taxon>
        <taxon>Desulfobacteria</taxon>
        <taxon>Desulfobacterales</taxon>
        <taxon>Desulfobacteraceae</taxon>
        <taxon>Candidatus Magnetoglobus</taxon>
    </lineage>
</organism>
<evidence type="ECO:0000256" key="1">
    <source>
        <dbReference type="ARBA" id="ARBA00022729"/>
    </source>
</evidence>
<proteinExistence type="predicted"/>
<sequence>MKTNNTIMILIFIWLFFYINFSIAGFINLPPGEDENSFGDVVDVSGDYIIIGSSKNTAYIFKCENGSWYYQSKLISKDSEHMGRSVSISENYALIGAKNSAYIFARNEEEWTQVAKLNPDNSNIDNHFGITVSISGKTATIVAGQGKPFSEINEVYIFEEIDRQWIKTQKITLSDISSNRGAIDVTGNYLIIGSSSEKTVYFYEKIEDNWVEKQRITEGNNFGYSVSISKTNAIVGTPNGYAIVYYRDGEKWKEQTRLGSNSEDAINFGRSVAIFKNKFALVGTPNESNGLYTNTGAVYLFTNSCNTWVLANKIKFSSMYIDFGYYVNISKNYYISNSRIRETRLNAIYVQSLKSFQKPIIISGTITDYTGKLVPDMSITFEGANNLNRQFDSYNIFSDEMGQYSQQVCFDWSGIVKFEKDCYRTTENFSNVKSEIPNVNITIPKKPIISGTITDHTGKPISDTSIIFEGGNNNGYGLWESYNIFSDEMGHYSQQVCFGWSGKIIFKKQDYSSTENFSNVKNNISDFNKTIRLNIISGYIKDILGNPLPGIEVLFNNNSGSAFTNSQGYYIHELFTNWSGSIIAKGRGYKFIPFIQHYSNISKDYYDQNFQGSKINISGFCLNSTNKPISDVTLSLNPNDDTYITDNSGFYSFDIDYLWNGKIYATKKDYLFEPEIIEYNNLKNSCGNQNFIGTFSKIRIAGTIVDNNGNTLSDVTIQIGENLD</sequence>
<name>A0A1V1PEC4_9BACT</name>
<dbReference type="Pfam" id="PF14312">
    <property type="entry name" value="FG-GAP_2"/>
    <property type="match status" value="1"/>
</dbReference>
<keyword evidence="2" id="KW-0472">Membrane</keyword>
<dbReference type="PANTHER" id="PTHR36220:SF1">
    <property type="entry name" value="GAMMA TUBULIN COMPLEX COMPONENT C-TERMINAL DOMAIN-CONTAINING PROTEIN"/>
    <property type="match status" value="1"/>
</dbReference>
<dbReference type="PANTHER" id="PTHR36220">
    <property type="entry name" value="UNNAMED PRODUCT"/>
    <property type="match status" value="1"/>
</dbReference>
<dbReference type="EMBL" id="ATBP01000078">
    <property type="protein sequence ID" value="ETR73227.1"/>
    <property type="molecule type" value="Genomic_DNA"/>
</dbReference>
<dbReference type="Gene3D" id="2.130.10.130">
    <property type="entry name" value="Integrin alpha, N-terminal"/>
    <property type="match status" value="1"/>
</dbReference>
<evidence type="ECO:0000313" key="4">
    <source>
        <dbReference type="Proteomes" id="UP000189670"/>
    </source>
</evidence>
<gene>
    <name evidence="3" type="ORF">OMM_01114</name>
</gene>
<dbReference type="InterPro" id="IPR008969">
    <property type="entry name" value="CarboxyPept-like_regulatory"/>
</dbReference>
<evidence type="ECO:0000256" key="2">
    <source>
        <dbReference type="SAM" id="Phobius"/>
    </source>
</evidence>